<dbReference type="RefSeq" id="WP_066238330.1">
    <property type="nucleotide sequence ID" value="NZ_LRFC01000006.1"/>
</dbReference>
<dbReference type="OrthoDB" id="2897101at2"/>
<reference evidence="2" key="1">
    <citation type="submission" date="2016-01" db="EMBL/GenBank/DDBJ databases">
        <title>Draft genome of Chromobacterium sp. F49.</title>
        <authorList>
            <person name="Hong K.W."/>
        </authorList>
    </citation>
    <scope>NUCLEOTIDE SEQUENCE [LARGE SCALE GENOMIC DNA]</scope>
    <source>
        <strain evidence="2">P7IIIA</strain>
    </source>
</reference>
<accession>A0A161TPJ2</accession>
<dbReference type="Proteomes" id="UP000076567">
    <property type="component" value="Unassembled WGS sequence"/>
</dbReference>
<comment type="caution">
    <text evidence="1">The sequence shown here is derived from an EMBL/GenBank/DDBJ whole genome shotgun (WGS) entry which is preliminary data.</text>
</comment>
<evidence type="ECO:0000313" key="2">
    <source>
        <dbReference type="Proteomes" id="UP000076567"/>
    </source>
</evidence>
<name>A0A161TPJ2_9BACL</name>
<protein>
    <submittedName>
        <fullName evidence="1">Uncharacterized protein</fullName>
    </submittedName>
</protein>
<dbReference type="AlphaFoldDB" id="A0A161TPJ2"/>
<proteinExistence type="predicted"/>
<gene>
    <name evidence="1" type="ORF">AWM68_17360</name>
</gene>
<evidence type="ECO:0000313" key="1">
    <source>
        <dbReference type="EMBL" id="KZE67941.1"/>
    </source>
</evidence>
<organism evidence="1 2">
    <name type="scientific">Fictibacillus phosphorivorans</name>
    <dbReference type="NCBI Taxonomy" id="1221500"/>
    <lineage>
        <taxon>Bacteria</taxon>
        <taxon>Bacillati</taxon>
        <taxon>Bacillota</taxon>
        <taxon>Bacilli</taxon>
        <taxon>Bacillales</taxon>
        <taxon>Fictibacillaceae</taxon>
        <taxon>Fictibacillus</taxon>
    </lineage>
</organism>
<keyword evidence="2" id="KW-1185">Reference proteome</keyword>
<dbReference type="EMBL" id="LRFC01000006">
    <property type="protein sequence ID" value="KZE67941.1"/>
    <property type="molecule type" value="Genomic_DNA"/>
</dbReference>
<sequence length="207" mass="23689">MLSKIFGGLVLEYSGEKPYHISTNGYQVTLPNGRTIEFDWNCTEGNSVPGTNRIELGLSDFDGESLDSLQIRAAELVESIQSGKVTEINFEAVNQKDDCINEQVKVKEFFIEFEDKRFDLINLDLITQQLINIYWSDTTNEKMVQQTREFMSLNCVVPDSVKNYVEVILPTDSKFPALAIIEPYGESLEKLQPQYYAAKRSLFYKEI</sequence>